<comment type="caution">
    <text evidence="2">The sequence shown here is derived from an EMBL/GenBank/DDBJ whole genome shotgun (WGS) entry which is preliminary data.</text>
</comment>
<dbReference type="SUPFAM" id="SSF51445">
    <property type="entry name" value="(Trans)glycosidases"/>
    <property type="match status" value="1"/>
</dbReference>
<evidence type="ECO:0000259" key="1">
    <source>
        <dbReference type="Pfam" id="PF01120"/>
    </source>
</evidence>
<dbReference type="EMBL" id="BART01023731">
    <property type="protein sequence ID" value="GAG96062.1"/>
    <property type="molecule type" value="Genomic_DNA"/>
</dbReference>
<dbReference type="InterPro" id="IPR057739">
    <property type="entry name" value="Glyco_hydro_29_N"/>
</dbReference>
<dbReference type="AlphaFoldDB" id="X1CSX4"/>
<feature type="domain" description="Glycoside hydrolase family 29 N-terminal" evidence="1">
    <location>
        <begin position="2"/>
        <end position="69"/>
    </location>
</feature>
<dbReference type="Pfam" id="PF01120">
    <property type="entry name" value="Alpha_L_fucos"/>
    <property type="match status" value="1"/>
</dbReference>
<proteinExistence type="predicted"/>
<name>X1CSX4_9ZZZZ</name>
<dbReference type="InterPro" id="IPR017853">
    <property type="entry name" value="GH"/>
</dbReference>
<accession>X1CSX4</accession>
<reference evidence="2" key="1">
    <citation type="journal article" date="2014" name="Front. Microbiol.">
        <title>High frequency of phylogenetically diverse reductive dehalogenase-homologous genes in deep subseafloor sedimentary metagenomes.</title>
        <authorList>
            <person name="Kawai M."/>
            <person name="Futagami T."/>
            <person name="Toyoda A."/>
            <person name="Takaki Y."/>
            <person name="Nishi S."/>
            <person name="Hori S."/>
            <person name="Arai W."/>
            <person name="Tsubouchi T."/>
            <person name="Morono Y."/>
            <person name="Uchiyama I."/>
            <person name="Ito T."/>
            <person name="Fujiyama A."/>
            <person name="Inagaki F."/>
            <person name="Takami H."/>
        </authorList>
    </citation>
    <scope>NUCLEOTIDE SEQUENCE</scope>
    <source>
        <strain evidence="2">Expedition CK06-06</strain>
    </source>
</reference>
<protein>
    <recommendedName>
        <fullName evidence="1">Glycoside hydrolase family 29 N-terminal domain-containing protein</fullName>
    </recommendedName>
</protein>
<dbReference type="Gene3D" id="3.20.20.80">
    <property type="entry name" value="Glycosidases"/>
    <property type="match status" value="1"/>
</dbReference>
<dbReference type="GO" id="GO:0005975">
    <property type="term" value="P:carbohydrate metabolic process"/>
    <property type="evidence" value="ECO:0007669"/>
    <property type="project" value="InterPro"/>
</dbReference>
<feature type="non-terminal residue" evidence="2">
    <location>
        <position position="74"/>
    </location>
</feature>
<dbReference type="GO" id="GO:0004560">
    <property type="term" value="F:alpha-L-fucosidase activity"/>
    <property type="evidence" value="ECO:0007669"/>
    <property type="project" value="InterPro"/>
</dbReference>
<organism evidence="2">
    <name type="scientific">marine sediment metagenome</name>
    <dbReference type="NCBI Taxonomy" id="412755"/>
    <lineage>
        <taxon>unclassified sequences</taxon>
        <taxon>metagenomes</taxon>
        <taxon>ecological metagenomes</taxon>
    </lineage>
</organism>
<gene>
    <name evidence="2" type="ORF">S01H4_43084</name>
</gene>
<sequence>MKYEANLESVKKHEVPEWFHDAKFGIFIHWGLFSVPAFAIKRKNTPEAFESANRFANNPYAEWYLNTLRIAGSH</sequence>
<evidence type="ECO:0000313" key="2">
    <source>
        <dbReference type="EMBL" id="GAG96062.1"/>
    </source>
</evidence>